<dbReference type="SUPFAM" id="SSF57903">
    <property type="entry name" value="FYVE/PHD zinc finger"/>
    <property type="match status" value="1"/>
</dbReference>
<feature type="region of interest" description="Disordered" evidence="16">
    <location>
        <begin position="474"/>
        <end position="543"/>
    </location>
</feature>
<evidence type="ECO:0000256" key="3">
    <source>
        <dbReference type="ARBA" id="ARBA00008755"/>
    </source>
</evidence>
<reference evidence="18 19" key="1">
    <citation type="submission" date="2019-02" db="EMBL/GenBank/DDBJ databases">
        <title>Opniocepnalus argus genome.</title>
        <authorList>
            <person name="Zhou C."/>
            <person name="Xiao S."/>
        </authorList>
    </citation>
    <scope>NUCLEOTIDE SEQUENCE [LARGE SCALE GENOMIC DNA]</scope>
    <source>
        <strain evidence="18">OARG1902GOOAL</strain>
        <tissue evidence="18">Muscle</tissue>
    </source>
</reference>
<dbReference type="PANTHER" id="PTHR46465:SF2">
    <property type="entry name" value="LATERAL SIGNALING TARGET PROTEIN 2 HOMOLOG"/>
    <property type="match status" value="1"/>
</dbReference>
<evidence type="ECO:0000256" key="11">
    <source>
        <dbReference type="ARBA" id="ARBA00022843"/>
    </source>
</evidence>
<evidence type="ECO:0000256" key="12">
    <source>
        <dbReference type="ARBA" id="ARBA00023136"/>
    </source>
</evidence>
<dbReference type="PANTHER" id="PTHR46465">
    <property type="entry name" value="LATERAL SIGNALING TARGET PROTEIN 2 HOMOLOG"/>
    <property type="match status" value="1"/>
</dbReference>
<evidence type="ECO:0000256" key="14">
    <source>
        <dbReference type="ARBA" id="ARBA00083237"/>
    </source>
</evidence>
<dbReference type="AlphaFoldDB" id="A0A6G1QFV9"/>
<dbReference type="CDD" id="cd15731">
    <property type="entry name" value="FYVE_LST2"/>
    <property type="match status" value="1"/>
</dbReference>
<gene>
    <name evidence="18" type="ORF">EXN66_Car016901</name>
</gene>
<feature type="region of interest" description="Disordered" evidence="16">
    <location>
        <begin position="662"/>
        <end position="692"/>
    </location>
</feature>
<feature type="region of interest" description="Disordered" evidence="16">
    <location>
        <begin position="296"/>
        <end position="364"/>
    </location>
</feature>
<comment type="function">
    <text evidence="13">Negative regulator of epidermal growth factor receptor (EGFR) signaling. Acts by promoting EGFR degradation in endosomes when not monoubiquitinated.</text>
</comment>
<organism evidence="18 19">
    <name type="scientific">Channa argus</name>
    <name type="common">Northern snakehead</name>
    <name type="synonym">Ophicephalus argus</name>
    <dbReference type="NCBI Taxonomy" id="215402"/>
    <lineage>
        <taxon>Eukaryota</taxon>
        <taxon>Metazoa</taxon>
        <taxon>Chordata</taxon>
        <taxon>Craniata</taxon>
        <taxon>Vertebrata</taxon>
        <taxon>Euteleostomi</taxon>
        <taxon>Actinopterygii</taxon>
        <taxon>Neopterygii</taxon>
        <taxon>Teleostei</taxon>
        <taxon>Neoteleostei</taxon>
        <taxon>Acanthomorphata</taxon>
        <taxon>Anabantaria</taxon>
        <taxon>Anabantiformes</taxon>
        <taxon>Channoidei</taxon>
        <taxon>Channidae</taxon>
        <taxon>Channa</taxon>
    </lineage>
</organism>
<keyword evidence="5" id="KW-0963">Cytoplasm</keyword>
<feature type="region of interest" description="Disordered" evidence="16">
    <location>
        <begin position="796"/>
        <end position="815"/>
    </location>
</feature>
<feature type="region of interest" description="Disordered" evidence="16">
    <location>
        <begin position="737"/>
        <end position="785"/>
    </location>
</feature>
<dbReference type="InterPro" id="IPR000306">
    <property type="entry name" value="Znf_FYVE"/>
</dbReference>
<dbReference type="EMBL" id="CM015727">
    <property type="protein sequence ID" value="KAF3701213.1"/>
    <property type="molecule type" value="Genomic_DNA"/>
</dbReference>
<feature type="compositionally biased region" description="Polar residues" evidence="16">
    <location>
        <begin position="298"/>
        <end position="316"/>
    </location>
</feature>
<keyword evidence="19" id="KW-1185">Reference proteome</keyword>
<evidence type="ECO:0000313" key="19">
    <source>
        <dbReference type="Proteomes" id="UP000503349"/>
    </source>
</evidence>
<proteinExistence type="inferred from homology"/>
<sequence length="1009" mass="111832">MNRFRKWLYKPKRTDPQLLAQFYYADEELNQVATELDSLDGRKDPQRCTLLVNQFRSCQDNVLNIINQIMDECIPNDRANRDFCVKFPEEIRHDNLAGQLWFGAECLAAGSIIMNREIESIAMRPLAKDLTRSLEEVRNITRDQALRDLNLYTDRMKDALRHFDGLFAEFELSYVSAMVPVKSPKEYYVQQEVIVLFCETVERALKLGYLTQDMIDDYEPALMFTIPRLAIVCGLVVYSEGPLNLDRKSEDMSELFRPFRTLLKKIRDLLQTLTEEELVTLERNLCISQDGELPTGQGLATNSVSAPVQENPSSCTPVDDTSKEKNGRDQEHVSPSQEKELVEVEKSWKEVETERGEEEQEQGLLCEEAEEAELACSMQYDEEELEQLSMMVYRVGDEMSTLLSPPSQGQSPAHNPNTEVAGGSSGASSTEASPRRLLAGRGRVGIYVEEEDRVFFMEDLDAAGDTSISREACSVAASPSKAPESTHSGPCKPDNPPNSVRNSWYSEAPTGQPCQQPSSQNTLCPNVKHPPCTSAPDSEPMPYTNGWETGLEGTASENADVIAHRMGGMKLSATVIFNPRSPSLTELAVDKLLLPRPTPSEIEPRGPLVATHCLLNSCVCCGSCEDGHEDSIPTENNGLGLDLTLGLDKHCKTAAPSSVIQSSACPFPPRGHEPHSKGDLTQLTPPSSRSSAELLEDNSSCQLCEKCLVEATGPQDYSQDCSSSREDVVSLCNQHLRTEKKQQVSGGRQRDKEIDKDLKRDTKEDSRRSTSFQNSPLSSVSGSDCESVSVTTCSLSSSAYTPSPVSSLTSSSRTSEDLDHQEIQLALQDAKLAARNRIRSRFHSSSDLIHRLFVCISGVADQLQTNYASDLRSILKTLFEVMATKCEQGDNDKQKKAGPVLRSAVLEDCALCQETISSSELAAKAREGRFEDPPDWVPDEACNSCIACKAPFTVIRRKHHCRSCGKIFCSRCSSHSAPLPRYGQVKPVRVCTHCYMFHVTPFYSDKAGI</sequence>
<reference evidence="19" key="2">
    <citation type="submission" date="2019-02" db="EMBL/GenBank/DDBJ databases">
        <title>Opniocepnalus argus Var Kimnra genome.</title>
        <authorList>
            <person name="Zhou C."/>
            <person name="Xiao S."/>
        </authorList>
    </citation>
    <scope>NUCLEOTIDE SEQUENCE [LARGE SCALE GENOMIC DNA]</scope>
</reference>
<comment type="similarity">
    <text evidence="3">Belongs to the lst-2 family.</text>
</comment>
<dbReference type="InterPro" id="IPR011011">
    <property type="entry name" value="Znf_FYVE_PHD"/>
</dbReference>
<name>A0A6G1QFV9_CHAAH</name>
<feature type="compositionally biased region" description="Polar residues" evidence="16">
    <location>
        <begin position="679"/>
        <end position="692"/>
    </location>
</feature>
<protein>
    <recommendedName>
        <fullName evidence="4">Lateral signaling target protein 2 homolog</fullName>
    </recommendedName>
    <alternativeName>
        <fullName evidence="14">Zinc finger FYVE domain-containing protein 28</fullName>
    </alternativeName>
</protein>
<dbReference type="InterPro" id="IPR017455">
    <property type="entry name" value="Znf_FYVE-rel"/>
</dbReference>
<evidence type="ECO:0000256" key="15">
    <source>
        <dbReference type="PROSITE-ProRule" id="PRU00091"/>
    </source>
</evidence>
<evidence type="ECO:0000259" key="17">
    <source>
        <dbReference type="PROSITE" id="PS50178"/>
    </source>
</evidence>
<keyword evidence="7" id="KW-0479">Metal-binding</keyword>
<accession>A0A6G1QFV9</accession>
<keyword evidence="8" id="KW-0967">Endosome</keyword>
<evidence type="ECO:0000256" key="8">
    <source>
        <dbReference type="ARBA" id="ARBA00022753"/>
    </source>
</evidence>
<dbReference type="GO" id="GO:0008270">
    <property type="term" value="F:zinc ion binding"/>
    <property type="evidence" value="ECO:0007669"/>
    <property type="project" value="UniProtKB-KW"/>
</dbReference>
<comment type="subcellular location">
    <subcellularLocation>
        <location evidence="2">Cytoplasm</location>
        <location evidence="2">Cytosol</location>
    </subcellularLocation>
    <subcellularLocation>
        <location evidence="1">Early endosome membrane</location>
    </subcellularLocation>
</comment>
<feature type="compositionally biased region" description="Basic and acidic residues" evidence="16">
    <location>
        <begin position="737"/>
        <end position="768"/>
    </location>
</feature>
<keyword evidence="11" id="KW-0832">Ubl conjugation</keyword>
<dbReference type="Proteomes" id="UP000503349">
    <property type="component" value="Chromosome 16"/>
</dbReference>
<evidence type="ECO:0000256" key="7">
    <source>
        <dbReference type="ARBA" id="ARBA00022723"/>
    </source>
</evidence>
<feature type="compositionally biased region" description="Polar residues" evidence="16">
    <location>
        <begin position="401"/>
        <end position="418"/>
    </location>
</feature>
<feature type="compositionally biased region" description="Acidic residues" evidence="16">
    <location>
        <begin position="355"/>
        <end position="364"/>
    </location>
</feature>
<dbReference type="GO" id="GO:0031901">
    <property type="term" value="C:early endosome membrane"/>
    <property type="evidence" value="ECO:0007669"/>
    <property type="project" value="UniProtKB-SubCell"/>
</dbReference>
<dbReference type="Gene3D" id="3.30.40.10">
    <property type="entry name" value="Zinc/RING finger domain, C3HC4 (zinc finger)"/>
    <property type="match status" value="1"/>
</dbReference>
<evidence type="ECO:0000313" key="18">
    <source>
        <dbReference type="EMBL" id="KAF3701213.1"/>
    </source>
</evidence>
<evidence type="ECO:0000256" key="4">
    <source>
        <dbReference type="ARBA" id="ARBA00019870"/>
    </source>
</evidence>
<dbReference type="GO" id="GO:0005829">
    <property type="term" value="C:cytosol"/>
    <property type="evidence" value="ECO:0007669"/>
    <property type="project" value="UniProtKB-SubCell"/>
</dbReference>
<feature type="compositionally biased region" description="Polar residues" evidence="16">
    <location>
        <begin position="512"/>
        <end position="524"/>
    </location>
</feature>
<evidence type="ECO:0000256" key="6">
    <source>
        <dbReference type="ARBA" id="ARBA00022499"/>
    </source>
</evidence>
<feature type="domain" description="FYVE-type" evidence="17">
    <location>
        <begin position="939"/>
        <end position="995"/>
    </location>
</feature>
<evidence type="ECO:0000256" key="16">
    <source>
        <dbReference type="SAM" id="MobiDB-lite"/>
    </source>
</evidence>
<dbReference type="InterPro" id="IPR013083">
    <property type="entry name" value="Znf_RING/FYVE/PHD"/>
</dbReference>
<feature type="region of interest" description="Disordered" evidence="16">
    <location>
        <begin position="400"/>
        <end position="436"/>
    </location>
</feature>
<dbReference type="SMART" id="SM00064">
    <property type="entry name" value="FYVE"/>
    <property type="match status" value="1"/>
</dbReference>
<dbReference type="PROSITE" id="PS50178">
    <property type="entry name" value="ZF_FYVE"/>
    <property type="match status" value="1"/>
</dbReference>
<keyword evidence="9 15" id="KW-0863">Zinc-finger</keyword>
<evidence type="ECO:0000256" key="1">
    <source>
        <dbReference type="ARBA" id="ARBA00004146"/>
    </source>
</evidence>
<dbReference type="InterPro" id="IPR051118">
    <property type="entry name" value="LST-2"/>
</dbReference>
<dbReference type="FunFam" id="3.30.40.10:FF:000092">
    <property type="entry name" value="Lateral signaling target protein 2 homolog"/>
    <property type="match status" value="1"/>
</dbReference>
<keyword evidence="6" id="KW-1017">Isopeptide bond</keyword>
<evidence type="ECO:0000256" key="2">
    <source>
        <dbReference type="ARBA" id="ARBA00004514"/>
    </source>
</evidence>
<dbReference type="Pfam" id="PF01363">
    <property type="entry name" value="FYVE"/>
    <property type="match status" value="1"/>
</dbReference>
<keyword evidence="10" id="KW-0862">Zinc</keyword>
<evidence type="ECO:0000256" key="5">
    <source>
        <dbReference type="ARBA" id="ARBA00022490"/>
    </source>
</evidence>
<feature type="compositionally biased region" description="Basic and acidic residues" evidence="16">
    <location>
        <begin position="320"/>
        <end position="354"/>
    </location>
</feature>
<evidence type="ECO:0000256" key="13">
    <source>
        <dbReference type="ARBA" id="ARBA00059106"/>
    </source>
</evidence>
<evidence type="ECO:0000256" key="10">
    <source>
        <dbReference type="ARBA" id="ARBA00022833"/>
    </source>
</evidence>
<feature type="compositionally biased region" description="Low complexity" evidence="16">
    <location>
        <begin position="796"/>
        <end position="813"/>
    </location>
</feature>
<dbReference type="InterPro" id="IPR043269">
    <property type="entry name" value="FYVE_LST2"/>
</dbReference>
<keyword evidence="12" id="KW-0472">Membrane</keyword>
<evidence type="ECO:0000256" key="9">
    <source>
        <dbReference type="ARBA" id="ARBA00022771"/>
    </source>
</evidence>